<keyword evidence="2" id="KW-0808">Transferase</keyword>
<name>A0A382JF90_9ZZZZ</name>
<protein>
    <recommendedName>
        <fullName evidence="3">DNA methylase N-4/N-6 domain-containing protein</fullName>
    </recommendedName>
</protein>
<gene>
    <name evidence="4" type="ORF">METZ01_LOCUS262205</name>
</gene>
<dbReference type="PRINTS" id="PR00508">
    <property type="entry name" value="S21N4MTFRASE"/>
</dbReference>
<evidence type="ECO:0000256" key="1">
    <source>
        <dbReference type="ARBA" id="ARBA00022603"/>
    </source>
</evidence>
<evidence type="ECO:0000259" key="3">
    <source>
        <dbReference type="Pfam" id="PF01555"/>
    </source>
</evidence>
<sequence>RNLKDDTIKINPYIPRSEGKNMADYWDEDIVSSAVVNQRISNDVEHPAPFPEKIVILPVLQTTDEGDLVCDPFTGSGTTGRVAQSNNRRFVGYDIKVF</sequence>
<accession>A0A382JF90</accession>
<dbReference type="SUPFAM" id="SSF53335">
    <property type="entry name" value="S-adenosyl-L-methionine-dependent methyltransferases"/>
    <property type="match status" value="1"/>
</dbReference>
<reference evidence="4" key="1">
    <citation type="submission" date="2018-05" db="EMBL/GenBank/DDBJ databases">
        <authorList>
            <person name="Lanie J.A."/>
            <person name="Ng W.-L."/>
            <person name="Kazmierczak K.M."/>
            <person name="Andrzejewski T.M."/>
            <person name="Davidsen T.M."/>
            <person name="Wayne K.J."/>
            <person name="Tettelin H."/>
            <person name="Glass J.I."/>
            <person name="Rusch D."/>
            <person name="Podicherti R."/>
            <person name="Tsui H.-C.T."/>
            <person name="Winkler M.E."/>
        </authorList>
    </citation>
    <scope>NUCLEOTIDE SEQUENCE</scope>
</reference>
<dbReference type="GO" id="GO:0003677">
    <property type="term" value="F:DNA binding"/>
    <property type="evidence" value="ECO:0007669"/>
    <property type="project" value="InterPro"/>
</dbReference>
<evidence type="ECO:0000313" key="4">
    <source>
        <dbReference type="EMBL" id="SVC09351.1"/>
    </source>
</evidence>
<feature type="domain" description="DNA methylase N-4/N-6" evidence="3">
    <location>
        <begin position="15"/>
        <end position="96"/>
    </location>
</feature>
<dbReference type="GO" id="GO:0032259">
    <property type="term" value="P:methylation"/>
    <property type="evidence" value="ECO:0007669"/>
    <property type="project" value="UniProtKB-KW"/>
</dbReference>
<dbReference type="GO" id="GO:0008170">
    <property type="term" value="F:N-methyltransferase activity"/>
    <property type="evidence" value="ECO:0007669"/>
    <property type="project" value="InterPro"/>
</dbReference>
<keyword evidence="1" id="KW-0489">Methyltransferase</keyword>
<dbReference type="InterPro" id="IPR029063">
    <property type="entry name" value="SAM-dependent_MTases_sf"/>
</dbReference>
<dbReference type="Gene3D" id="3.40.50.150">
    <property type="entry name" value="Vaccinia Virus protein VP39"/>
    <property type="match status" value="1"/>
</dbReference>
<dbReference type="EMBL" id="UINC01073171">
    <property type="protein sequence ID" value="SVC09351.1"/>
    <property type="molecule type" value="Genomic_DNA"/>
</dbReference>
<evidence type="ECO:0000256" key="2">
    <source>
        <dbReference type="ARBA" id="ARBA00022679"/>
    </source>
</evidence>
<dbReference type="InterPro" id="IPR001091">
    <property type="entry name" value="RM_Methyltransferase"/>
</dbReference>
<organism evidence="4">
    <name type="scientific">marine metagenome</name>
    <dbReference type="NCBI Taxonomy" id="408172"/>
    <lineage>
        <taxon>unclassified sequences</taxon>
        <taxon>metagenomes</taxon>
        <taxon>ecological metagenomes</taxon>
    </lineage>
</organism>
<dbReference type="InterPro" id="IPR002941">
    <property type="entry name" value="DNA_methylase_N4/N6"/>
</dbReference>
<proteinExistence type="predicted"/>
<dbReference type="Pfam" id="PF01555">
    <property type="entry name" value="N6_N4_Mtase"/>
    <property type="match status" value="1"/>
</dbReference>
<feature type="non-terminal residue" evidence="4">
    <location>
        <position position="1"/>
    </location>
</feature>
<dbReference type="AlphaFoldDB" id="A0A382JF90"/>